<name>A0AAV5A6W7_9AGAM</name>
<dbReference type="InterPro" id="IPR029045">
    <property type="entry name" value="ClpP/crotonase-like_dom_sf"/>
</dbReference>
<feature type="region of interest" description="Disordered" evidence="1">
    <location>
        <begin position="536"/>
        <end position="765"/>
    </location>
</feature>
<feature type="compositionally biased region" description="Low complexity" evidence="1">
    <location>
        <begin position="728"/>
        <end position="737"/>
    </location>
</feature>
<dbReference type="CDD" id="cd06558">
    <property type="entry name" value="crotonase-like"/>
    <property type="match status" value="1"/>
</dbReference>
<evidence type="ECO:0000313" key="4">
    <source>
        <dbReference type="Proteomes" id="UP001050691"/>
    </source>
</evidence>
<evidence type="ECO:0000313" key="3">
    <source>
        <dbReference type="EMBL" id="GJJ08989.1"/>
    </source>
</evidence>
<feature type="compositionally biased region" description="Polar residues" evidence="1">
    <location>
        <begin position="506"/>
        <end position="516"/>
    </location>
</feature>
<feature type="region of interest" description="Disordered" evidence="1">
    <location>
        <begin position="790"/>
        <end position="872"/>
    </location>
</feature>
<dbReference type="Proteomes" id="UP001050691">
    <property type="component" value="Unassembled WGS sequence"/>
</dbReference>
<accession>A0AAV5A6W7</accession>
<evidence type="ECO:0000259" key="2">
    <source>
        <dbReference type="PROSITE" id="PS50172"/>
    </source>
</evidence>
<feature type="compositionally biased region" description="Basic and acidic residues" evidence="1">
    <location>
        <begin position="582"/>
        <end position="593"/>
    </location>
</feature>
<feature type="compositionally biased region" description="Basic and acidic residues" evidence="1">
    <location>
        <begin position="693"/>
        <end position="703"/>
    </location>
</feature>
<dbReference type="Gene3D" id="3.40.50.10190">
    <property type="entry name" value="BRCT domain"/>
    <property type="match status" value="1"/>
</dbReference>
<feature type="compositionally biased region" description="Low complexity" evidence="1">
    <location>
        <begin position="471"/>
        <end position="484"/>
    </location>
</feature>
<keyword evidence="4" id="KW-1185">Reference proteome</keyword>
<dbReference type="Pfam" id="PF00378">
    <property type="entry name" value="ECH_1"/>
    <property type="match status" value="1"/>
</dbReference>
<feature type="region of interest" description="Disordered" evidence="1">
    <location>
        <begin position="884"/>
        <end position="915"/>
    </location>
</feature>
<dbReference type="Pfam" id="PF12738">
    <property type="entry name" value="PTCB-BRCT"/>
    <property type="match status" value="1"/>
</dbReference>
<feature type="compositionally biased region" description="Polar residues" evidence="1">
    <location>
        <begin position="672"/>
        <end position="682"/>
    </location>
</feature>
<dbReference type="InterPro" id="IPR001753">
    <property type="entry name" value="Enoyl-CoA_hydra/iso"/>
</dbReference>
<dbReference type="PANTHER" id="PTHR47667">
    <property type="entry name" value="REGULATOR OF TY1 TRANSPOSITION PROTEIN 107"/>
    <property type="match status" value="1"/>
</dbReference>
<dbReference type="SMART" id="SM00292">
    <property type="entry name" value="BRCT"/>
    <property type="match status" value="1"/>
</dbReference>
<dbReference type="GO" id="GO:0005634">
    <property type="term" value="C:nucleus"/>
    <property type="evidence" value="ECO:0007669"/>
    <property type="project" value="TreeGrafter"/>
</dbReference>
<gene>
    <name evidence="3" type="ORF">Clacol_003210</name>
</gene>
<protein>
    <recommendedName>
        <fullName evidence="2">BRCT domain-containing protein</fullName>
    </recommendedName>
</protein>
<dbReference type="SUPFAM" id="SSF52113">
    <property type="entry name" value="BRCT domain"/>
    <property type="match status" value="2"/>
</dbReference>
<proteinExistence type="predicted"/>
<dbReference type="InterPro" id="IPR036420">
    <property type="entry name" value="BRCT_dom_sf"/>
</dbReference>
<feature type="compositionally biased region" description="Acidic residues" evidence="1">
    <location>
        <begin position="594"/>
        <end position="617"/>
    </location>
</feature>
<dbReference type="PANTHER" id="PTHR47667:SF1">
    <property type="entry name" value="REGULATOR OF TY1 TRANSPOSITION PROTEIN 107"/>
    <property type="match status" value="1"/>
</dbReference>
<feature type="compositionally biased region" description="Basic and acidic residues" evidence="1">
    <location>
        <begin position="743"/>
        <end position="752"/>
    </location>
</feature>
<organism evidence="3 4">
    <name type="scientific">Clathrus columnatus</name>
    <dbReference type="NCBI Taxonomy" id="1419009"/>
    <lineage>
        <taxon>Eukaryota</taxon>
        <taxon>Fungi</taxon>
        <taxon>Dikarya</taxon>
        <taxon>Basidiomycota</taxon>
        <taxon>Agaricomycotina</taxon>
        <taxon>Agaricomycetes</taxon>
        <taxon>Phallomycetidae</taxon>
        <taxon>Phallales</taxon>
        <taxon>Clathraceae</taxon>
        <taxon>Clathrus</taxon>
    </lineage>
</organism>
<feature type="compositionally biased region" description="Polar residues" evidence="1">
    <location>
        <begin position="631"/>
        <end position="647"/>
    </location>
</feature>
<dbReference type="InterPro" id="IPR001357">
    <property type="entry name" value="BRCT_dom"/>
</dbReference>
<evidence type="ECO:0000256" key="1">
    <source>
        <dbReference type="SAM" id="MobiDB-lite"/>
    </source>
</evidence>
<dbReference type="SUPFAM" id="SSF52096">
    <property type="entry name" value="ClpP/crotonase"/>
    <property type="match status" value="1"/>
</dbReference>
<sequence length="956" mass="104313">MTSVKKGNIRAIILASVLPKYFTAGLDLQSAASLFKPSGDIDPSRKARENRGVILHFQACISEIENTPQPVIAAVNGYALGLAIDILAACDIRYATPSTIFSVKEVDARLASDIGTLAYLLKQKYAPELADTARTFGAEEARQIGFIGKSCLEEEMVFFSGVIAAYADICWSSYLIATSLMLNFIVKLSKSDREVVASVTQELGSKDVTHLIVTNANSEKYRMVIHFRDSASLGAFIPSTFSSGYLARAEDTFFCFYGTQRWQKGAPEKRVRLAGGSVLSASTETEGTIVDDADVLITRYHSGAAYTRALSKGKTIGSLAWFLYVDKIRIISRPRDQLLHYPIRSKPIPGFEHHEITVTNYQGDARNYLKKLIQLMGATFTPTMSSKNTVVIAAKSGSKTTKAEEWSVPVVNHKRLEDCSVEWRNLTPALKKYIDFAQGFNYGTLLGERGVGHVGLQTDPELPAEPDKEASTSTAPASAQTSKPSPKKARPKARPQQPDLDLVRTNLDNPVGTGNSFRDALEVEEVEDVLSALDNPVPSVVPIDDDRPPLLGSVTSPADDKPKPRPKPKSATLVKEQNSVKQDVKLPEKKDFVPDEEGEEPELEGDRVNEEEEEEEEVPVRTKKKQRTSIDETTQSDPKTKLKSTAKTVPKSKSESDVSVEEIPLPSKKIGLSNNTRGFSTGSSKMSKSNNKKVIDDETSSSHDDEDDNARATRTPPPAKPKSKSRSPSKSTPTKRSLPQPSSDHEIVEIKRPKVVHTYKSPTKAKAARACAASSSGDEEHSDVIEVTKVMSGHKATAQKAIRPKPTRTVAVELPDNWSVTKSIPGRSPAKPSTSAQNDVDPGIPSSSENSSIFFVSRPPPQRSAAAAASEKLRNKVMPDVINFENERKRNAASTRRRKSSLGTSLSVDDDEGSDASVRIVKKARFSMDAGESDDTPKGFVTNAKGFLMLIRKPVL</sequence>
<dbReference type="Gene3D" id="3.90.226.10">
    <property type="entry name" value="2-enoyl-CoA Hydratase, Chain A, domain 1"/>
    <property type="match status" value="1"/>
</dbReference>
<feature type="domain" description="BRCT" evidence="2">
    <location>
        <begin position="351"/>
        <end position="419"/>
    </location>
</feature>
<dbReference type="PROSITE" id="PS50172">
    <property type="entry name" value="BRCT"/>
    <property type="match status" value="1"/>
</dbReference>
<dbReference type="AlphaFoldDB" id="A0AAV5A6W7"/>
<dbReference type="InterPro" id="IPR053036">
    <property type="entry name" value="CellCycle_DNARepair_Reg"/>
</dbReference>
<dbReference type="GO" id="GO:0006302">
    <property type="term" value="P:double-strand break repair"/>
    <property type="evidence" value="ECO:0007669"/>
    <property type="project" value="TreeGrafter"/>
</dbReference>
<feature type="region of interest" description="Disordered" evidence="1">
    <location>
        <begin position="454"/>
        <end position="516"/>
    </location>
</feature>
<dbReference type="GO" id="GO:0035361">
    <property type="term" value="C:Cul8-RING ubiquitin ligase complex"/>
    <property type="evidence" value="ECO:0007669"/>
    <property type="project" value="TreeGrafter"/>
</dbReference>
<dbReference type="GO" id="GO:1990683">
    <property type="term" value="P:DNA double-strand break attachment to nuclear envelope"/>
    <property type="evidence" value="ECO:0007669"/>
    <property type="project" value="TreeGrafter"/>
</dbReference>
<dbReference type="EMBL" id="BPWL01000003">
    <property type="protein sequence ID" value="GJJ08989.1"/>
    <property type="molecule type" value="Genomic_DNA"/>
</dbReference>
<feature type="compositionally biased region" description="Low complexity" evidence="1">
    <location>
        <begin position="846"/>
        <end position="870"/>
    </location>
</feature>
<comment type="caution">
    <text evidence="3">The sequence shown here is derived from an EMBL/GenBank/DDBJ whole genome shotgun (WGS) entry which is preliminary data.</text>
</comment>
<reference evidence="3" key="1">
    <citation type="submission" date="2021-10" db="EMBL/GenBank/DDBJ databases">
        <title>De novo Genome Assembly of Clathrus columnatus (Basidiomycota, Fungi) Using Illumina and Nanopore Sequence Data.</title>
        <authorList>
            <person name="Ogiso-Tanaka E."/>
            <person name="Itagaki H."/>
            <person name="Hosoya T."/>
            <person name="Hosaka K."/>
        </authorList>
    </citation>
    <scope>NUCLEOTIDE SEQUENCE</scope>
    <source>
        <strain evidence="3">MO-923</strain>
    </source>
</reference>